<dbReference type="GO" id="GO:0005886">
    <property type="term" value="C:plasma membrane"/>
    <property type="evidence" value="ECO:0007669"/>
    <property type="project" value="TreeGrafter"/>
</dbReference>
<name>W6S310_9CLOT</name>
<dbReference type="PROSITE" id="PS00198">
    <property type="entry name" value="4FE4S_FER_1"/>
    <property type="match status" value="1"/>
</dbReference>
<keyword evidence="5" id="KW-0408">Iron</keyword>
<organism evidence="9 10">
    <name type="scientific">Clostridium bornimense</name>
    <dbReference type="NCBI Taxonomy" id="1216932"/>
    <lineage>
        <taxon>Bacteria</taxon>
        <taxon>Bacillati</taxon>
        <taxon>Bacillota</taxon>
        <taxon>Clostridia</taxon>
        <taxon>Eubacteriales</taxon>
        <taxon>Clostridiaceae</taxon>
        <taxon>Clostridium</taxon>
    </lineage>
</organism>
<protein>
    <submittedName>
        <fullName evidence="9">Polyferredoxin</fullName>
    </submittedName>
</protein>
<evidence type="ECO:0000256" key="1">
    <source>
        <dbReference type="ARBA" id="ARBA00022448"/>
    </source>
</evidence>
<dbReference type="InterPro" id="IPR051684">
    <property type="entry name" value="Electron_Trans/Redox"/>
</dbReference>
<dbReference type="PANTHER" id="PTHR30176:SF3">
    <property type="entry name" value="FERREDOXIN-TYPE PROTEIN NAPH"/>
    <property type="match status" value="1"/>
</dbReference>
<gene>
    <name evidence="9" type="ORF">CM240_3182</name>
</gene>
<feature type="transmembrane region" description="Helical" evidence="7">
    <location>
        <begin position="167"/>
        <end position="188"/>
    </location>
</feature>
<dbReference type="eggNOG" id="COG0348">
    <property type="taxonomic scope" value="Bacteria"/>
</dbReference>
<dbReference type="OrthoDB" id="9806398at2"/>
<dbReference type="RefSeq" id="WP_044040455.1">
    <property type="nucleotide sequence ID" value="NZ_HG917869.1"/>
</dbReference>
<dbReference type="SUPFAM" id="SSF54862">
    <property type="entry name" value="4Fe-4S ferredoxins"/>
    <property type="match status" value="1"/>
</dbReference>
<evidence type="ECO:0000256" key="2">
    <source>
        <dbReference type="ARBA" id="ARBA00022485"/>
    </source>
</evidence>
<keyword evidence="4" id="KW-0249">Electron transport</keyword>
<dbReference type="PANTHER" id="PTHR30176">
    <property type="entry name" value="FERREDOXIN-TYPE PROTEIN NAPH"/>
    <property type="match status" value="1"/>
</dbReference>
<dbReference type="Pfam" id="PF12801">
    <property type="entry name" value="Fer4_5"/>
    <property type="match status" value="2"/>
</dbReference>
<evidence type="ECO:0000259" key="8">
    <source>
        <dbReference type="PROSITE" id="PS51379"/>
    </source>
</evidence>
<dbReference type="HOGENOM" id="CLU_846643_0_0_9"/>
<accession>W6S310</accession>
<evidence type="ECO:0000256" key="7">
    <source>
        <dbReference type="SAM" id="Phobius"/>
    </source>
</evidence>
<feature type="domain" description="4Fe-4S ferredoxin-type" evidence="8">
    <location>
        <begin position="243"/>
        <end position="273"/>
    </location>
</feature>
<dbReference type="PROSITE" id="PS51379">
    <property type="entry name" value="4FE4S_FER_2"/>
    <property type="match status" value="2"/>
</dbReference>
<evidence type="ECO:0000256" key="6">
    <source>
        <dbReference type="ARBA" id="ARBA00023014"/>
    </source>
</evidence>
<keyword evidence="3" id="KW-0479">Metal-binding</keyword>
<feature type="transmembrane region" description="Helical" evidence="7">
    <location>
        <begin position="21"/>
        <end position="39"/>
    </location>
</feature>
<dbReference type="PATRIC" id="fig|1216932.3.peg.3151"/>
<proteinExistence type="predicted"/>
<dbReference type="InterPro" id="IPR017896">
    <property type="entry name" value="4Fe4S_Fe-S-bd"/>
</dbReference>
<dbReference type="Gene3D" id="3.30.70.20">
    <property type="match status" value="1"/>
</dbReference>
<dbReference type="InterPro" id="IPR017900">
    <property type="entry name" value="4Fe4S_Fe_S_CS"/>
</dbReference>
<reference evidence="9 10" key="1">
    <citation type="submission" date="2013-11" db="EMBL/GenBank/DDBJ databases">
        <title>Complete genome sequence of Clostridum sp. M2/40.</title>
        <authorList>
            <person name="Wibberg D."/>
            <person name="Puehler A."/>
            <person name="Schlueter A."/>
        </authorList>
    </citation>
    <scope>NUCLEOTIDE SEQUENCE [LARGE SCALE GENOMIC DNA]</scope>
    <source>
        <strain evidence="10">M2/40</strain>
    </source>
</reference>
<keyword evidence="7" id="KW-0812">Transmembrane</keyword>
<sequence>MDKKSNLVPRKKIKKIQLFRTVIQGISTFILSYGAYILGENRGFYVPVFQCVYVNGKTANGICKSLTNINGFIEKINGTTLFYLLLMIGSILLLGKIWCGFICPFGFFQDILTIIRRKLKISPITISTKMRPIVKLCKWLVLICLIFGIGFCRLCPVKYIMMPLAGSFPGFNIAGIIIAGVVSGLCFMKESAFCEVCPLGTLMGLFNKVSAVRIKKSCAGCTRCRACVEVCPMGIESIYQIKNNPDVTHSDCIMCMKCIEACPEDKVLSLTFLRKKILVSKRRDKGNERKNKRAI</sequence>
<dbReference type="GO" id="GO:0051539">
    <property type="term" value="F:4 iron, 4 sulfur cluster binding"/>
    <property type="evidence" value="ECO:0007669"/>
    <property type="project" value="UniProtKB-KW"/>
</dbReference>
<feature type="domain" description="4Fe-4S ferredoxin-type" evidence="8">
    <location>
        <begin position="210"/>
        <end position="241"/>
    </location>
</feature>
<dbReference type="KEGG" id="clt:CM240_3182"/>
<evidence type="ECO:0000313" key="9">
    <source>
        <dbReference type="EMBL" id="CDM70299.1"/>
    </source>
</evidence>
<feature type="transmembrane region" description="Helical" evidence="7">
    <location>
        <begin position="81"/>
        <end position="108"/>
    </location>
</feature>
<evidence type="ECO:0000256" key="5">
    <source>
        <dbReference type="ARBA" id="ARBA00023004"/>
    </source>
</evidence>
<dbReference type="STRING" id="1216932.CM240_3182"/>
<keyword evidence="7" id="KW-0472">Membrane</keyword>
<dbReference type="Proteomes" id="UP000019426">
    <property type="component" value="Chromosome M2/40_rep2"/>
</dbReference>
<dbReference type="GO" id="GO:0046872">
    <property type="term" value="F:metal ion binding"/>
    <property type="evidence" value="ECO:0007669"/>
    <property type="project" value="UniProtKB-KW"/>
</dbReference>
<keyword evidence="7" id="KW-1133">Transmembrane helix</keyword>
<dbReference type="Pfam" id="PF13187">
    <property type="entry name" value="Fer4_9"/>
    <property type="match status" value="1"/>
</dbReference>
<feature type="transmembrane region" description="Helical" evidence="7">
    <location>
        <begin position="139"/>
        <end position="161"/>
    </location>
</feature>
<dbReference type="AlphaFoldDB" id="W6S310"/>
<evidence type="ECO:0000256" key="4">
    <source>
        <dbReference type="ARBA" id="ARBA00022982"/>
    </source>
</evidence>
<keyword evidence="10" id="KW-1185">Reference proteome</keyword>
<keyword evidence="2" id="KW-0004">4Fe-4S</keyword>
<evidence type="ECO:0000256" key="3">
    <source>
        <dbReference type="ARBA" id="ARBA00022723"/>
    </source>
</evidence>
<evidence type="ECO:0000313" key="10">
    <source>
        <dbReference type="Proteomes" id="UP000019426"/>
    </source>
</evidence>
<keyword evidence="6" id="KW-0411">Iron-sulfur</keyword>
<keyword evidence="1" id="KW-0813">Transport</keyword>
<dbReference type="EMBL" id="HG917869">
    <property type="protein sequence ID" value="CDM70299.1"/>
    <property type="molecule type" value="Genomic_DNA"/>
</dbReference>